<accession>A0A8J7QKZ8</accession>
<gene>
    <name evidence="1" type="ORF">J3U88_15595</name>
</gene>
<dbReference type="EMBL" id="JAFREP010000014">
    <property type="protein sequence ID" value="MBO1319900.1"/>
    <property type="molecule type" value="Genomic_DNA"/>
</dbReference>
<sequence>MIDSEKNVRKFSSFMWSRKAFLPKFNSPMAVYDWFLSAWGKPLKDHERQSAYLAAWQFSLATGVVKL</sequence>
<comment type="caution">
    <text evidence="1">The sequence shown here is derived from an EMBL/GenBank/DDBJ whole genome shotgun (WGS) entry which is preliminary data.</text>
</comment>
<evidence type="ECO:0000313" key="1">
    <source>
        <dbReference type="EMBL" id="MBO1319900.1"/>
    </source>
</evidence>
<dbReference type="Proteomes" id="UP000664417">
    <property type="component" value="Unassembled WGS sequence"/>
</dbReference>
<reference evidence="1" key="1">
    <citation type="submission" date="2021-03" db="EMBL/GenBank/DDBJ databases">
        <authorList>
            <person name="Wang G."/>
        </authorList>
    </citation>
    <scope>NUCLEOTIDE SEQUENCE</scope>
    <source>
        <strain evidence="1">KCTC 12899</strain>
    </source>
</reference>
<proteinExistence type="predicted"/>
<organism evidence="1 2">
    <name type="scientific">Acanthopleuribacter pedis</name>
    <dbReference type="NCBI Taxonomy" id="442870"/>
    <lineage>
        <taxon>Bacteria</taxon>
        <taxon>Pseudomonadati</taxon>
        <taxon>Acidobacteriota</taxon>
        <taxon>Holophagae</taxon>
        <taxon>Acanthopleuribacterales</taxon>
        <taxon>Acanthopleuribacteraceae</taxon>
        <taxon>Acanthopleuribacter</taxon>
    </lineage>
</organism>
<dbReference type="AlphaFoldDB" id="A0A8J7QKZ8"/>
<name>A0A8J7QKZ8_9BACT</name>
<dbReference type="RefSeq" id="WP_207859851.1">
    <property type="nucleotide sequence ID" value="NZ_JAFREP010000014.1"/>
</dbReference>
<keyword evidence="2" id="KW-1185">Reference proteome</keyword>
<evidence type="ECO:0000313" key="2">
    <source>
        <dbReference type="Proteomes" id="UP000664417"/>
    </source>
</evidence>
<protein>
    <submittedName>
        <fullName evidence="1">Uncharacterized protein</fullName>
    </submittedName>
</protein>